<dbReference type="KEGG" id="arev:RVR_10520"/>
<evidence type="ECO:0000313" key="3">
    <source>
        <dbReference type="EMBL" id="BBA99309.1"/>
    </source>
</evidence>
<dbReference type="Pfam" id="PF19803">
    <property type="entry name" value="DUF6286"/>
    <property type="match status" value="1"/>
</dbReference>
<evidence type="ECO:0000259" key="2">
    <source>
        <dbReference type="Pfam" id="PF19803"/>
    </source>
</evidence>
<reference evidence="3 4" key="3">
    <citation type="journal article" date="2011" name="Nat. Chem. Biol.">
        <title>Reveromycin A biosynthesis uses RevG and RevJ for stereospecific spiroacetal formation.</title>
        <authorList>
            <person name="Takahashi S."/>
            <person name="Toyoda A."/>
            <person name="Sekiyama Y."/>
            <person name="Takagi H."/>
            <person name="Nogawa T."/>
            <person name="Uramoto M."/>
            <person name="Suzuki R."/>
            <person name="Koshino H."/>
            <person name="Kumano T."/>
            <person name="Panthee S."/>
            <person name="Dairi T."/>
            <person name="Ishikawa J."/>
            <person name="Ikeda H."/>
            <person name="Sakaki Y."/>
            <person name="Osada H."/>
        </authorList>
    </citation>
    <scope>NUCLEOTIDE SEQUENCE [LARGE SCALE GENOMIC DNA]</scope>
    <source>
        <strain evidence="3 4">SN-593</strain>
    </source>
</reference>
<evidence type="ECO:0000313" key="4">
    <source>
        <dbReference type="Proteomes" id="UP000595703"/>
    </source>
</evidence>
<reference evidence="3 4" key="1">
    <citation type="journal article" date="2010" name="J. Bacteriol.">
        <title>Biochemical characterization of a novel indole prenyltransferase from Streptomyces sp. SN-593.</title>
        <authorList>
            <person name="Takahashi S."/>
            <person name="Takagi H."/>
            <person name="Toyoda A."/>
            <person name="Uramoto M."/>
            <person name="Nogawa T."/>
            <person name="Ueki M."/>
            <person name="Sakaki Y."/>
            <person name="Osada H."/>
        </authorList>
    </citation>
    <scope>NUCLEOTIDE SEQUENCE [LARGE SCALE GENOMIC DNA]</scope>
    <source>
        <strain evidence="3 4">SN-593</strain>
    </source>
</reference>
<feature type="domain" description="DUF6286" evidence="2">
    <location>
        <begin position="142"/>
        <end position="220"/>
    </location>
</feature>
<organism evidence="3 4">
    <name type="scientific">Actinacidiphila reveromycinica</name>
    <dbReference type="NCBI Taxonomy" id="659352"/>
    <lineage>
        <taxon>Bacteria</taxon>
        <taxon>Bacillati</taxon>
        <taxon>Actinomycetota</taxon>
        <taxon>Actinomycetes</taxon>
        <taxon>Kitasatosporales</taxon>
        <taxon>Streptomycetaceae</taxon>
        <taxon>Actinacidiphila</taxon>
    </lineage>
</organism>
<dbReference type="EMBL" id="AP018365">
    <property type="protein sequence ID" value="BBA99309.1"/>
    <property type="molecule type" value="Genomic_DNA"/>
</dbReference>
<sequence length="245" mass="25698">MQRSSAPKVQLRRPGRRVWVARRLPMAAVMLVGSICVALLLADVVAVHATGRAPAPWRVRLLDALERHGPGQHAVTLAGLVAALVGIWLLCLALTPGRRGLLTMDLGPFGRVAPGSGEGALGASSWSDPGSNVGIASQTPLSLRATVERRTVAYVVCDAVADVPGIAGPRATVGRRRVRVHAQVAFGDREEGRASVSAAAERALRGMKLVHSPRLRCAVRAAPHWRPVQSAVDPGEEGKGDGSDA</sequence>
<name>A0A7U3VQ40_9ACTN</name>
<accession>A0A7U3VQ40</accession>
<keyword evidence="4" id="KW-1185">Reference proteome</keyword>
<dbReference type="AlphaFoldDB" id="A0A7U3VQ40"/>
<keyword evidence="1" id="KW-0472">Membrane</keyword>
<dbReference type="InterPro" id="IPR046253">
    <property type="entry name" value="DUF6286"/>
</dbReference>
<protein>
    <recommendedName>
        <fullName evidence="2">DUF6286 domain-containing protein</fullName>
    </recommendedName>
</protein>
<keyword evidence="1" id="KW-1133">Transmembrane helix</keyword>
<reference evidence="3 4" key="2">
    <citation type="journal article" date="2011" name="J. Antibiot.">
        <title>Furaquinocins I and J: novel polyketide isoprenoid hybrid compounds from Streptomyces reveromyceticus SN-593.</title>
        <authorList>
            <person name="Panthee S."/>
            <person name="Takahashi S."/>
            <person name="Takagi H."/>
            <person name="Nogawa T."/>
            <person name="Oowada E."/>
            <person name="Uramoto M."/>
            <person name="Osada H."/>
        </authorList>
    </citation>
    <scope>NUCLEOTIDE SEQUENCE [LARGE SCALE GENOMIC DNA]</scope>
    <source>
        <strain evidence="3 4">SN-593</strain>
    </source>
</reference>
<dbReference type="Proteomes" id="UP000595703">
    <property type="component" value="Chromosome"/>
</dbReference>
<feature type="transmembrane region" description="Helical" evidence="1">
    <location>
        <begin position="73"/>
        <end position="94"/>
    </location>
</feature>
<proteinExistence type="predicted"/>
<reference evidence="3 4" key="4">
    <citation type="journal article" date="2020" name="Sci. Rep.">
        <title>beta-carboline chemical signals induce reveromycin production through a LuxR family regulator in Streptomyces sp. SN-593.</title>
        <authorList>
            <person name="Panthee S."/>
            <person name="Kito N."/>
            <person name="Hayashi T."/>
            <person name="Shimizu T."/>
            <person name="Ishikawa J."/>
            <person name="Hamamoto H."/>
            <person name="Osada H."/>
            <person name="Takahashi S."/>
        </authorList>
    </citation>
    <scope>NUCLEOTIDE SEQUENCE [LARGE SCALE GENOMIC DNA]</scope>
    <source>
        <strain evidence="3 4">SN-593</strain>
    </source>
</reference>
<evidence type="ECO:0000256" key="1">
    <source>
        <dbReference type="SAM" id="Phobius"/>
    </source>
</evidence>
<gene>
    <name evidence="3" type="ORF">RVR_10520</name>
</gene>
<keyword evidence="1" id="KW-0812">Transmembrane</keyword>